<organism evidence="1 2">
    <name type="scientific">Polyrhizophydium stewartii</name>
    <dbReference type="NCBI Taxonomy" id="2732419"/>
    <lineage>
        <taxon>Eukaryota</taxon>
        <taxon>Fungi</taxon>
        <taxon>Fungi incertae sedis</taxon>
        <taxon>Chytridiomycota</taxon>
        <taxon>Chytridiomycota incertae sedis</taxon>
        <taxon>Chytridiomycetes</taxon>
        <taxon>Rhizophydiales</taxon>
        <taxon>Rhizophydiales incertae sedis</taxon>
        <taxon>Polyrhizophydium</taxon>
    </lineage>
</organism>
<dbReference type="InterPro" id="IPR036770">
    <property type="entry name" value="Ankyrin_rpt-contain_sf"/>
</dbReference>
<keyword evidence="2" id="KW-1185">Reference proteome</keyword>
<reference evidence="1 2" key="1">
    <citation type="submission" date="2023-09" db="EMBL/GenBank/DDBJ databases">
        <title>Pangenome analysis of Batrachochytrium dendrobatidis and related Chytrids.</title>
        <authorList>
            <person name="Yacoub M.N."/>
            <person name="Stajich J.E."/>
            <person name="James T.Y."/>
        </authorList>
    </citation>
    <scope>NUCLEOTIDE SEQUENCE [LARGE SCALE GENOMIC DNA]</scope>
    <source>
        <strain evidence="1 2">JEL0888</strain>
    </source>
</reference>
<dbReference type="InterPro" id="IPR052050">
    <property type="entry name" value="SecEffector_AnkRepeat"/>
</dbReference>
<comment type="caution">
    <text evidence="1">The sequence shown here is derived from an EMBL/GenBank/DDBJ whole genome shotgun (WGS) entry which is preliminary data.</text>
</comment>
<dbReference type="Proteomes" id="UP001527925">
    <property type="component" value="Unassembled WGS sequence"/>
</dbReference>
<gene>
    <name evidence="1" type="ORF">HK105_201271</name>
</gene>
<evidence type="ECO:0000313" key="2">
    <source>
        <dbReference type="Proteomes" id="UP001527925"/>
    </source>
</evidence>
<dbReference type="PANTHER" id="PTHR46586:SF3">
    <property type="entry name" value="ANKYRIN REPEAT-CONTAINING PROTEIN"/>
    <property type="match status" value="1"/>
</dbReference>
<dbReference type="Gene3D" id="1.25.40.20">
    <property type="entry name" value="Ankyrin repeat-containing domain"/>
    <property type="match status" value="2"/>
</dbReference>
<evidence type="ECO:0008006" key="3">
    <source>
        <dbReference type="Google" id="ProtNLM"/>
    </source>
</evidence>
<accession>A0ABR4NHM1</accession>
<name>A0ABR4NHM1_9FUNG</name>
<dbReference type="SUPFAM" id="SSF48403">
    <property type="entry name" value="Ankyrin repeat"/>
    <property type="match status" value="1"/>
</dbReference>
<proteinExistence type="predicted"/>
<dbReference type="EMBL" id="JADGIZ020000004">
    <property type="protein sequence ID" value="KAL2919001.1"/>
    <property type="molecule type" value="Genomic_DNA"/>
</dbReference>
<sequence length="397" mass="43557">MRQPPPSHWDRCPLEIKNAIVGRAGTLTKWTAARIDDADLAALHADALLGVWVEAATIAWPGDLALLPRCNRPDSVAVTAAQLGNIRMLEHLIKVRGCSGVLDGAILSAARAGQVETLRWLDAHGGRSYWPSSVLNTAINSSHWETAKFIIERRPRHVDAIQYAASSRNFAILEHLHAEYASRFETKATVTAVMQGHIDVLEWLRAHDVLGDPEWLLVHASERGRMAVVDWVRETIRPRISCGTLAKLLCNKVDQALDWFLGQPGDVLEPSVVDQAAGDINCAMLARLHAAGASCTTAAIDRAAGSGHMDVVCFLHTKFGKGCTTQALTSACEARQTAIVKWLLTNIRDVEWDLPAACKAASEGRVVHTKNVLLKYAKRIGVEITIPPRFPEWFPHQ</sequence>
<dbReference type="PANTHER" id="PTHR46586">
    <property type="entry name" value="ANKYRIN REPEAT-CONTAINING PROTEIN"/>
    <property type="match status" value="1"/>
</dbReference>
<protein>
    <recommendedName>
        <fullName evidence="3">Ankyrin repeat protein</fullName>
    </recommendedName>
</protein>
<evidence type="ECO:0000313" key="1">
    <source>
        <dbReference type="EMBL" id="KAL2919001.1"/>
    </source>
</evidence>